<sequence length="556" mass="61493">MPSTVKGRNGWALAGQDKEARDKRNMVSMHQFIKSLSNKLTSTVSAVRAQHIFDQAMEKGQFRWGRKAKLVAGAALAAALRESHKSDSLRDIAYLLEESHLALSRTFTAVTDLLQLKLASTDPAQHLPILEGYLRSLLQGATDVPSLPVQLAGALKPLMTKLTSIRNTAVSLSSFVMRNSGLAGLPMIPTACAIFILALEGEQAASLPLTGSLAQALGKRVGASKAVVMQRYKTIYDAVEECIREVPWLQAHEREGRGAGRSKVAKRVVVARGLKDVMQFQDDIWQKKFQGIEKPVFHIEEENDYDTHDLSGPQSAGGELLMPPHSVASRGDPLSHPQSKPRRSAYEYAIQRASQFLLNPLAQQASGPHAEAARQELLEHLLTADTPALSDAFIRAPTRLQMLAASRGGGMEDQIRDEELFDEGEMETLFRDPREVEALRSTLNWDHEEEASRQEAEPVTSGRKRKRSSSSDEGSPNIDAKRSATTKRINMDVLAKLLDPGTHLEEGSLAERFEDEDEDSSLRQYRVLPDTEEIIEEWRPLSPGLGGSYDEDRYDT</sequence>
<gene>
    <name evidence="1" type="ORF">NM688_g4546</name>
</gene>
<dbReference type="Proteomes" id="UP001148662">
    <property type="component" value="Unassembled WGS sequence"/>
</dbReference>
<keyword evidence="2" id="KW-1185">Reference proteome</keyword>
<evidence type="ECO:0000313" key="2">
    <source>
        <dbReference type="Proteomes" id="UP001148662"/>
    </source>
</evidence>
<organism evidence="1 2">
    <name type="scientific">Phlebia brevispora</name>
    <dbReference type="NCBI Taxonomy" id="194682"/>
    <lineage>
        <taxon>Eukaryota</taxon>
        <taxon>Fungi</taxon>
        <taxon>Dikarya</taxon>
        <taxon>Basidiomycota</taxon>
        <taxon>Agaricomycotina</taxon>
        <taxon>Agaricomycetes</taxon>
        <taxon>Polyporales</taxon>
        <taxon>Meruliaceae</taxon>
        <taxon>Phlebia</taxon>
    </lineage>
</organism>
<proteinExistence type="predicted"/>
<dbReference type="EMBL" id="JANHOG010000762">
    <property type="protein sequence ID" value="KAJ3551719.1"/>
    <property type="molecule type" value="Genomic_DNA"/>
</dbReference>
<reference evidence="1" key="1">
    <citation type="submission" date="2022-07" db="EMBL/GenBank/DDBJ databases">
        <title>Genome Sequence of Phlebia brevispora.</title>
        <authorList>
            <person name="Buettner E."/>
        </authorList>
    </citation>
    <scope>NUCLEOTIDE SEQUENCE</scope>
    <source>
        <strain evidence="1">MPL23</strain>
    </source>
</reference>
<accession>A0ACC1T2C6</accession>
<name>A0ACC1T2C6_9APHY</name>
<comment type="caution">
    <text evidence="1">The sequence shown here is derived from an EMBL/GenBank/DDBJ whole genome shotgun (WGS) entry which is preliminary data.</text>
</comment>
<evidence type="ECO:0000313" key="1">
    <source>
        <dbReference type="EMBL" id="KAJ3551719.1"/>
    </source>
</evidence>
<protein>
    <submittedName>
        <fullName evidence="1">Uncharacterized protein</fullName>
    </submittedName>
</protein>